<proteinExistence type="predicted"/>
<dbReference type="Pfam" id="PF12730">
    <property type="entry name" value="ABC2_membrane_4"/>
    <property type="match status" value="1"/>
</dbReference>
<dbReference type="RefSeq" id="WP_168887935.1">
    <property type="nucleotide sequence ID" value="NZ_JABAHY010000010.1"/>
</dbReference>
<feature type="transmembrane region" description="Helical" evidence="1">
    <location>
        <begin position="199"/>
        <end position="219"/>
    </location>
</feature>
<reference evidence="2 3" key="1">
    <citation type="submission" date="2020-04" db="EMBL/GenBank/DDBJ databases">
        <title>Nesterenkonia sp. nov., isolated from marine sediment.</title>
        <authorList>
            <person name="Zhang G."/>
        </authorList>
    </citation>
    <scope>NUCLEOTIDE SEQUENCE [LARGE SCALE GENOMIC DNA]</scope>
    <source>
        <strain evidence="2 3">MY13</strain>
    </source>
</reference>
<keyword evidence="1" id="KW-0812">Transmembrane</keyword>
<feature type="transmembrane region" description="Helical" evidence="1">
    <location>
        <begin position="44"/>
        <end position="63"/>
    </location>
</feature>
<feature type="transmembrane region" description="Helical" evidence="1">
    <location>
        <begin position="258"/>
        <end position="279"/>
    </location>
</feature>
<dbReference type="PANTHER" id="PTHR37305:SF1">
    <property type="entry name" value="MEMBRANE PROTEIN"/>
    <property type="match status" value="1"/>
</dbReference>
<name>A0A7X8TKG7_9MICC</name>
<dbReference type="GO" id="GO:0005886">
    <property type="term" value="C:plasma membrane"/>
    <property type="evidence" value="ECO:0007669"/>
    <property type="project" value="UniProtKB-SubCell"/>
</dbReference>
<sequence>MTINTASATAGHRPFEVDPSLPGISFGGVMRSELSKLKALRTTWWLSLIAIGLGTFIAGSVAVSYRSFGGNGDELALAEQGTAGAYFAMILLGSLGAIAMTTEYSTGAIRSSLTAVPRRTTLLIAKAFALTLWSAGVTLVMMLLGHLAVVLFSGELSLTAPFQDTEILSMYAATGLVVVLTTLMGFGLGVFLRSSAGAIVVLTLILFVVQMVLAIMYGVTEGAEWVEALLQIEYMALLDSFVSADAGAYGMVEPLEPWQGLLGILIWVAVPNILGWLSFSRRDA</sequence>
<dbReference type="PANTHER" id="PTHR37305">
    <property type="entry name" value="INTEGRAL MEMBRANE PROTEIN-RELATED"/>
    <property type="match status" value="1"/>
</dbReference>
<feature type="transmembrane region" description="Helical" evidence="1">
    <location>
        <begin position="83"/>
        <end position="102"/>
    </location>
</feature>
<feature type="transmembrane region" description="Helical" evidence="1">
    <location>
        <begin position="168"/>
        <end position="192"/>
    </location>
</feature>
<accession>A0A7X8TKG7</accession>
<evidence type="ECO:0000313" key="2">
    <source>
        <dbReference type="EMBL" id="NLS10452.1"/>
    </source>
</evidence>
<keyword evidence="3" id="KW-1185">Reference proteome</keyword>
<comment type="caution">
    <text evidence="2">The sequence shown here is derived from an EMBL/GenBank/DDBJ whole genome shotgun (WGS) entry which is preliminary data.</text>
</comment>
<gene>
    <name evidence="2" type="ORF">HGQ17_10715</name>
</gene>
<dbReference type="EMBL" id="JABAHY010000010">
    <property type="protein sequence ID" value="NLS10452.1"/>
    <property type="molecule type" value="Genomic_DNA"/>
</dbReference>
<protein>
    <submittedName>
        <fullName evidence="2">ABC transporter permease subunit</fullName>
    </submittedName>
</protein>
<evidence type="ECO:0000256" key="1">
    <source>
        <dbReference type="SAM" id="Phobius"/>
    </source>
</evidence>
<keyword evidence="1" id="KW-1133">Transmembrane helix</keyword>
<dbReference type="AlphaFoldDB" id="A0A7X8TKG7"/>
<feature type="transmembrane region" description="Helical" evidence="1">
    <location>
        <begin position="123"/>
        <end position="148"/>
    </location>
</feature>
<evidence type="ECO:0000313" key="3">
    <source>
        <dbReference type="Proteomes" id="UP000523139"/>
    </source>
</evidence>
<keyword evidence="1" id="KW-0472">Membrane</keyword>
<dbReference type="Proteomes" id="UP000523139">
    <property type="component" value="Unassembled WGS sequence"/>
</dbReference>
<organism evidence="2 3">
    <name type="scientific">Nesterenkonia sedimenti</name>
    <dbReference type="NCBI Taxonomy" id="1463632"/>
    <lineage>
        <taxon>Bacteria</taxon>
        <taxon>Bacillati</taxon>
        <taxon>Actinomycetota</taxon>
        <taxon>Actinomycetes</taxon>
        <taxon>Micrococcales</taxon>
        <taxon>Micrococcaceae</taxon>
        <taxon>Nesterenkonia</taxon>
    </lineage>
</organism>
<dbReference type="GO" id="GO:0140359">
    <property type="term" value="F:ABC-type transporter activity"/>
    <property type="evidence" value="ECO:0007669"/>
    <property type="project" value="InterPro"/>
</dbReference>